<dbReference type="GeneID" id="35294544"/>
<dbReference type="NCBIfam" id="NF004038">
    <property type="entry name" value="PRK05528.1"/>
    <property type="match status" value="1"/>
</dbReference>
<dbReference type="PANTHER" id="PTHR42799:SF2">
    <property type="entry name" value="MITOCHONDRIAL PEPTIDE METHIONINE SULFOXIDE REDUCTASE"/>
    <property type="match status" value="1"/>
</dbReference>
<dbReference type="PANTHER" id="PTHR42799">
    <property type="entry name" value="MITOCHONDRIAL PEPTIDE METHIONINE SULFOXIDE REDUCTASE"/>
    <property type="match status" value="1"/>
</dbReference>
<dbReference type="GO" id="GO:0034599">
    <property type="term" value="P:cellular response to oxidative stress"/>
    <property type="evidence" value="ECO:0007669"/>
    <property type="project" value="TreeGrafter"/>
</dbReference>
<evidence type="ECO:0000256" key="2">
    <source>
        <dbReference type="ARBA" id="ARBA00023002"/>
    </source>
</evidence>
<comment type="catalytic activity">
    <reaction evidence="3">
        <text>L-methionyl-[protein] + [thioredoxin]-disulfide + H2O = L-methionyl-(S)-S-oxide-[protein] + [thioredoxin]-dithiol</text>
        <dbReference type="Rhea" id="RHEA:14217"/>
        <dbReference type="Rhea" id="RHEA-COMP:10698"/>
        <dbReference type="Rhea" id="RHEA-COMP:10700"/>
        <dbReference type="Rhea" id="RHEA-COMP:12313"/>
        <dbReference type="Rhea" id="RHEA-COMP:12315"/>
        <dbReference type="ChEBI" id="CHEBI:15377"/>
        <dbReference type="ChEBI" id="CHEBI:16044"/>
        <dbReference type="ChEBI" id="CHEBI:29950"/>
        <dbReference type="ChEBI" id="CHEBI:44120"/>
        <dbReference type="ChEBI" id="CHEBI:50058"/>
        <dbReference type="EC" id="1.8.4.11"/>
    </reaction>
</comment>
<accession>A0A1W7A8X1</accession>
<evidence type="ECO:0000256" key="3">
    <source>
        <dbReference type="ARBA" id="ARBA00047806"/>
    </source>
</evidence>
<feature type="domain" description="Peptide methionine sulphoxide reductase MsrA" evidence="5">
    <location>
        <begin position="3"/>
        <end position="145"/>
    </location>
</feature>
<name>A0A1W7A8X1_9STAP</name>
<organism evidence="6 7">
    <name type="scientific">Macrococcoides canis</name>
    <dbReference type="NCBI Taxonomy" id="1855823"/>
    <lineage>
        <taxon>Bacteria</taxon>
        <taxon>Bacillati</taxon>
        <taxon>Bacillota</taxon>
        <taxon>Bacilli</taxon>
        <taxon>Bacillales</taxon>
        <taxon>Staphylococcaceae</taxon>
        <taxon>Macrococcoides</taxon>
    </lineage>
</organism>
<evidence type="ECO:0000256" key="4">
    <source>
        <dbReference type="ARBA" id="ARBA00048782"/>
    </source>
</evidence>
<keyword evidence="2" id="KW-0560">Oxidoreductase</keyword>
<evidence type="ECO:0000313" key="6">
    <source>
        <dbReference type="EMBL" id="ARQ06062.1"/>
    </source>
</evidence>
<proteinExistence type="predicted"/>
<dbReference type="Gene3D" id="3.30.1060.10">
    <property type="entry name" value="Peptide methionine sulphoxide reductase MsrA"/>
    <property type="match status" value="1"/>
</dbReference>
<evidence type="ECO:0000313" key="7">
    <source>
        <dbReference type="Proteomes" id="UP000194154"/>
    </source>
</evidence>
<evidence type="ECO:0000259" key="5">
    <source>
        <dbReference type="Pfam" id="PF01625"/>
    </source>
</evidence>
<protein>
    <recommendedName>
        <fullName evidence="1">peptide-methionine (S)-S-oxide reductase</fullName>
        <ecNumber evidence="1">1.8.4.11</ecNumber>
    </recommendedName>
</protein>
<dbReference type="EC" id="1.8.4.11" evidence="1"/>
<dbReference type="GO" id="GO:0005737">
    <property type="term" value="C:cytoplasm"/>
    <property type="evidence" value="ECO:0007669"/>
    <property type="project" value="TreeGrafter"/>
</dbReference>
<dbReference type="STRING" id="1855823.MCCS_03960"/>
<comment type="catalytic activity">
    <reaction evidence="4">
        <text>[thioredoxin]-disulfide + L-methionine + H2O = L-methionine (S)-S-oxide + [thioredoxin]-dithiol</text>
        <dbReference type="Rhea" id="RHEA:19993"/>
        <dbReference type="Rhea" id="RHEA-COMP:10698"/>
        <dbReference type="Rhea" id="RHEA-COMP:10700"/>
        <dbReference type="ChEBI" id="CHEBI:15377"/>
        <dbReference type="ChEBI" id="CHEBI:29950"/>
        <dbReference type="ChEBI" id="CHEBI:50058"/>
        <dbReference type="ChEBI" id="CHEBI:57844"/>
        <dbReference type="ChEBI" id="CHEBI:58772"/>
        <dbReference type="EC" id="1.8.4.11"/>
    </reaction>
</comment>
<dbReference type="EMBL" id="CP021059">
    <property type="protein sequence ID" value="ARQ06062.1"/>
    <property type="molecule type" value="Genomic_DNA"/>
</dbReference>
<keyword evidence="7" id="KW-1185">Reference proteome</keyword>
<dbReference type="Proteomes" id="UP000194154">
    <property type="component" value="Chromosome"/>
</dbReference>
<dbReference type="InterPro" id="IPR036509">
    <property type="entry name" value="Met_Sox_Rdtase_MsrA_sf"/>
</dbReference>
<sequence length="155" mass="17666">MYTIYLAGGCLWGVQAFLKTVPGVVETEAGRANGMTATLDGPYDGYAECVKTVCEDTLALPELLDDFFQIMDPYSVNKQGVDEGPKYRTGIYSEDEALLQAARDYINSREDKERIVVEVLPLHNYVRSADEHQDYLDRHPEDYCHVPLEMMRKYK</sequence>
<reference evidence="6 7" key="1">
    <citation type="journal article" date="2017" name="Int. J. Syst. Evol. Microbiol.">
        <title>Macrococcus canis sp. nov., a skin bacterium associated with infections in dogs.</title>
        <authorList>
            <person name="Gobeli Brawand S."/>
            <person name="Cotting K."/>
            <person name="Gomez-Sanz E."/>
            <person name="Collaud A."/>
            <person name="Thomann A."/>
            <person name="Brodard I."/>
            <person name="Rodriguez-Campos S."/>
            <person name="Strauss C."/>
            <person name="Perreten V."/>
        </authorList>
    </citation>
    <scope>NUCLEOTIDE SEQUENCE [LARGE SCALE GENOMIC DNA]</scope>
    <source>
        <strain evidence="6 7">KM45013</strain>
    </source>
</reference>
<dbReference type="KEGG" id="mcak:MCCS_03960"/>
<dbReference type="GO" id="GO:0008113">
    <property type="term" value="F:peptide-methionine (S)-S-oxide reductase activity"/>
    <property type="evidence" value="ECO:0007669"/>
    <property type="project" value="UniProtKB-EC"/>
</dbReference>
<dbReference type="OrthoDB" id="4174719at2"/>
<dbReference type="Pfam" id="PF01625">
    <property type="entry name" value="PMSR"/>
    <property type="match status" value="1"/>
</dbReference>
<evidence type="ECO:0000256" key="1">
    <source>
        <dbReference type="ARBA" id="ARBA00012502"/>
    </source>
</evidence>
<dbReference type="InterPro" id="IPR002569">
    <property type="entry name" value="Met_Sox_Rdtase_MsrA_dom"/>
</dbReference>
<gene>
    <name evidence="6" type="primary">msrAB</name>
    <name evidence="6" type="ORF">MCCS_03960</name>
</gene>
<dbReference type="RefSeq" id="WP_086041753.1">
    <property type="nucleotide sequence ID" value="NZ_CBCRZA010000003.1"/>
</dbReference>
<dbReference type="InterPro" id="IPR050162">
    <property type="entry name" value="MsrA_MetSO_reductase"/>
</dbReference>
<dbReference type="SUPFAM" id="SSF55068">
    <property type="entry name" value="Peptide methionine sulfoxide reductase"/>
    <property type="match status" value="1"/>
</dbReference>
<dbReference type="AlphaFoldDB" id="A0A1W7A8X1"/>